<organism evidence="2 3">
    <name type="scientific">Nelumbo nucifera</name>
    <name type="common">Sacred lotus</name>
    <dbReference type="NCBI Taxonomy" id="4432"/>
    <lineage>
        <taxon>Eukaryota</taxon>
        <taxon>Viridiplantae</taxon>
        <taxon>Streptophyta</taxon>
        <taxon>Embryophyta</taxon>
        <taxon>Tracheophyta</taxon>
        <taxon>Spermatophyta</taxon>
        <taxon>Magnoliopsida</taxon>
        <taxon>Proteales</taxon>
        <taxon>Nelumbonaceae</taxon>
        <taxon>Nelumbo</taxon>
    </lineage>
</organism>
<dbReference type="CDD" id="cd22157">
    <property type="entry name" value="F-box_AtFBW1-like"/>
    <property type="match status" value="1"/>
</dbReference>
<dbReference type="PANTHER" id="PTHR35546">
    <property type="entry name" value="F-BOX PROTEIN INTERACTION DOMAIN PROTEIN-RELATED"/>
    <property type="match status" value="1"/>
</dbReference>
<evidence type="ECO:0000313" key="2">
    <source>
        <dbReference type="Proteomes" id="UP000189703"/>
    </source>
</evidence>
<dbReference type="Pfam" id="PF12937">
    <property type="entry name" value="F-box-like"/>
    <property type="match status" value="1"/>
</dbReference>
<dbReference type="OrthoDB" id="605328at2759"/>
<dbReference type="FunCoup" id="A0A1U7ZL76">
    <property type="interactions" value="1409"/>
</dbReference>
<keyword evidence="2" id="KW-1185">Reference proteome</keyword>
<proteinExistence type="predicted"/>
<dbReference type="GeneID" id="104591820"/>
<dbReference type="InterPro" id="IPR001810">
    <property type="entry name" value="F-box_dom"/>
</dbReference>
<dbReference type="eggNOG" id="ENOG502QQSC">
    <property type="taxonomic scope" value="Eukaryota"/>
</dbReference>
<dbReference type="Gene3D" id="1.20.1280.50">
    <property type="match status" value="1"/>
</dbReference>
<dbReference type="KEGG" id="nnu:104591820"/>
<gene>
    <name evidence="3" type="primary">LOC104591820</name>
</gene>
<dbReference type="InParanoid" id="A0A1U7ZL76"/>
<dbReference type="RefSeq" id="XP_010249169.1">
    <property type="nucleotide sequence ID" value="XM_010250867.2"/>
</dbReference>
<dbReference type="InterPro" id="IPR055290">
    <property type="entry name" value="At3g26010-like"/>
</dbReference>
<dbReference type="Proteomes" id="UP000189703">
    <property type="component" value="Unplaced"/>
</dbReference>
<evidence type="ECO:0000313" key="3">
    <source>
        <dbReference type="RefSeq" id="XP_010249169.1"/>
    </source>
</evidence>
<dbReference type="Pfam" id="PF08268">
    <property type="entry name" value="FBA_3"/>
    <property type="match status" value="1"/>
</dbReference>
<dbReference type="SUPFAM" id="SSF81383">
    <property type="entry name" value="F-box domain"/>
    <property type="match status" value="1"/>
</dbReference>
<dbReference type="AlphaFoldDB" id="A0A1U7ZL76"/>
<dbReference type="PANTHER" id="PTHR35546:SF115">
    <property type="entry name" value="F-BOX DOMAIN-CONTAINING PROTEIN"/>
    <property type="match status" value="1"/>
</dbReference>
<accession>A0A1U7ZL76</accession>
<feature type="domain" description="F-box" evidence="1">
    <location>
        <begin position="3"/>
        <end position="43"/>
    </location>
</feature>
<sequence length="279" mass="32234">MINDNDVMREVLSRLPIKSLLSCKCVCKWWNFLISDPIFAWNYVNRNPHLFVSGFFLQKLLYLQLYPDLEFVTLDGTIDAAPEASLSFINDEKGVLIQHSCNGLLCCSSSRCHENDRVYYICKPTTKQYTVLPRPMATTVFGINIAFDPSKTLDYKVVCICDSELSSDHCQITVYDSRTISWRLSGSPFLQVEGLLYGRGVFWNGSLHWIGVKETSLRFDAEQELLVEMPSPPLREGWEERRLRYFGESRGHLHLIEIYGPRTTLFDVMELRKDYSGWS</sequence>
<name>A0A1U7ZL76_NELNU</name>
<dbReference type="InterPro" id="IPR013187">
    <property type="entry name" value="F-box-assoc_dom_typ3"/>
</dbReference>
<dbReference type="OMA" id="RCQAIER"/>
<dbReference type="NCBIfam" id="TIGR01640">
    <property type="entry name" value="F_box_assoc_1"/>
    <property type="match status" value="1"/>
</dbReference>
<evidence type="ECO:0000259" key="1">
    <source>
        <dbReference type="SMART" id="SM00256"/>
    </source>
</evidence>
<dbReference type="InterPro" id="IPR017451">
    <property type="entry name" value="F-box-assoc_interact_dom"/>
</dbReference>
<dbReference type="SMART" id="SM00256">
    <property type="entry name" value="FBOX"/>
    <property type="match status" value="1"/>
</dbReference>
<protein>
    <submittedName>
        <fullName evidence="3">F-box protein At5g07610-like</fullName>
    </submittedName>
</protein>
<dbReference type="InterPro" id="IPR036047">
    <property type="entry name" value="F-box-like_dom_sf"/>
</dbReference>
<reference evidence="3" key="1">
    <citation type="submission" date="2025-08" db="UniProtKB">
        <authorList>
            <consortium name="RefSeq"/>
        </authorList>
    </citation>
    <scope>IDENTIFICATION</scope>
</reference>